<proteinExistence type="predicted"/>
<organism evidence="1 2">
    <name type="scientific">candidate division MSBL1 archaeon SCGC-AAA259E17</name>
    <dbReference type="NCBI Taxonomy" id="1698263"/>
    <lineage>
        <taxon>Archaea</taxon>
        <taxon>Methanobacteriati</taxon>
        <taxon>Methanobacteriota</taxon>
        <taxon>candidate division MSBL1</taxon>
    </lineage>
</organism>
<evidence type="ECO:0000313" key="2">
    <source>
        <dbReference type="Proteomes" id="UP000070373"/>
    </source>
</evidence>
<protein>
    <submittedName>
        <fullName evidence="1">Uncharacterized protein</fullName>
    </submittedName>
</protein>
<accession>A0A133UEF7</accession>
<evidence type="ECO:0000313" key="1">
    <source>
        <dbReference type="EMBL" id="KXA92608.1"/>
    </source>
</evidence>
<comment type="caution">
    <text evidence="1">The sequence shown here is derived from an EMBL/GenBank/DDBJ whole genome shotgun (WGS) entry which is preliminary data.</text>
</comment>
<gene>
    <name evidence="1" type="ORF">AKJ64_02725</name>
</gene>
<dbReference type="EMBL" id="LHXN01000041">
    <property type="protein sequence ID" value="KXA92608.1"/>
    <property type="molecule type" value="Genomic_DNA"/>
</dbReference>
<dbReference type="AlphaFoldDB" id="A0A133UEF7"/>
<dbReference type="Proteomes" id="UP000070373">
    <property type="component" value="Unassembled WGS sequence"/>
</dbReference>
<sequence length="188" mass="21067">MTAYRVNLEGPSTGRGWERNMSDTESEKARLNPLFDYVRAKVDDPRLEDSELRVIGLSQRARVQSGDKLAGRVTVDYLEGTKIVVLNATRTREMSDPGVAGLIAHEFAHFLLKESGDYVSEEGSTPYRALEKSEEEADKLATEWGFGDEVEVARAEVEGFEHSELTLTEYRSLVRSWCLPEDFGGSDD</sequence>
<reference evidence="1 2" key="1">
    <citation type="journal article" date="2016" name="Sci. Rep.">
        <title>Metabolic traits of an uncultured archaeal lineage -MSBL1- from brine pools of the Red Sea.</title>
        <authorList>
            <person name="Mwirichia R."/>
            <person name="Alam I."/>
            <person name="Rashid M."/>
            <person name="Vinu M."/>
            <person name="Ba-Alawi W."/>
            <person name="Anthony Kamau A."/>
            <person name="Kamanda Ngugi D."/>
            <person name="Goker M."/>
            <person name="Klenk H.P."/>
            <person name="Bajic V."/>
            <person name="Stingl U."/>
        </authorList>
    </citation>
    <scope>NUCLEOTIDE SEQUENCE [LARGE SCALE GENOMIC DNA]</scope>
    <source>
        <strain evidence="1">SCGC-AAA259E17</strain>
    </source>
</reference>
<name>A0A133UEF7_9EURY</name>
<keyword evidence="2" id="KW-1185">Reference proteome</keyword>